<keyword evidence="1" id="KW-0472">Membrane</keyword>
<protein>
    <submittedName>
        <fullName evidence="2">Uncharacterized protein</fullName>
    </submittedName>
</protein>
<sequence length="114" mass="13291">MKKTILYIFAIIGIISLISKMVGFYQTEKLTREYWKNCEKVEIGMTLNKAREIIGDLKYKYWTQHQNSGGIMVSEIQGELKYTLEYPMVFAGSDNMRLEFDPNTLRVTDIFCGE</sequence>
<accession>A0AAU7MXN3</accession>
<dbReference type="RefSeq" id="WP_349351872.1">
    <property type="nucleotide sequence ID" value="NZ_CP157804.1"/>
</dbReference>
<keyword evidence="1" id="KW-0812">Transmembrane</keyword>
<organism evidence="2">
    <name type="scientific">Flagellimonas sp. MMG031</name>
    <dbReference type="NCBI Taxonomy" id="3158549"/>
    <lineage>
        <taxon>Bacteria</taxon>
        <taxon>Pseudomonadati</taxon>
        <taxon>Bacteroidota</taxon>
        <taxon>Flavobacteriia</taxon>
        <taxon>Flavobacteriales</taxon>
        <taxon>Flavobacteriaceae</taxon>
        <taxon>Flagellimonas</taxon>
    </lineage>
</organism>
<proteinExistence type="predicted"/>
<feature type="transmembrane region" description="Helical" evidence="1">
    <location>
        <begin position="6"/>
        <end position="25"/>
    </location>
</feature>
<evidence type="ECO:0000313" key="2">
    <source>
        <dbReference type="EMBL" id="XBQ23134.1"/>
    </source>
</evidence>
<reference evidence="2" key="1">
    <citation type="submission" date="2024-05" db="EMBL/GenBank/DDBJ databases">
        <title>Draft Genome Sequences of Flagellimonas sp. MMG031 and Marinobacter sp. MMG032 Isolated from the dinoflagellate Symbiodinium pilosum.</title>
        <authorList>
            <person name="Shikuma N.J."/>
            <person name="Farrell M.V."/>
        </authorList>
    </citation>
    <scope>NUCLEOTIDE SEQUENCE</scope>
    <source>
        <strain evidence="2">MMG031</strain>
    </source>
</reference>
<name>A0AAU7MXN3_9FLAO</name>
<gene>
    <name evidence="2" type="ORF">ABNE31_16185</name>
</gene>
<keyword evidence="1" id="KW-1133">Transmembrane helix</keyword>
<dbReference type="KEGG" id="fld:ABNE31_16185"/>
<dbReference type="AlphaFoldDB" id="A0AAU7MXN3"/>
<dbReference type="EMBL" id="CP157804">
    <property type="protein sequence ID" value="XBQ23134.1"/>
    <property type="molecule type" value="Genomic_DNA"/>
</dbReference>
<evidence type="ECO:0000256" key="1">
    <source>
        <dbReference type="SAM" id="Phobius"/>
    </source>
</evidence>